<dbReference type="EMBL" id="NPBV01000010">
    <property type="protein sequence ID" value="PAD21507.1"/>
    <property type="molecule type" value="Genomic_DNA"/>
</dbReference>
<evidence type="ECO:0000313" key="3">
    <source>
        <dbReference type="EMBL" id="PAD21507.1"/>
    </source>
</evidence>
<dbReference type="GO" id="GO:0003677">
    <property type="term" value="F:DNA binding"/>
    <property type="evidence" value="ECO:0007669"/>
    <property type="project" value="UniProtKB-KW"/>
</dbReference>
<reference evidence="3 4" key="1">
    <citation type="submission" date="2017-07" db="EMBL/GenBank/DDBJ databases">
        <title>Isolation and whole genome analysis of endospore-forming bacteria from heroin.</title>
        <authorList>
            <person name="Kalinowski J."/>
            <person name="Ahrens B."/>
            <person name="Al-Dilaimi A."/>
            <person name="Winkler A."/>
            <person name="Wibberg D."/>
            <person name="Schleenbecker U."/>
            <person name="Ruckert C."/>
            <person name="Wolfel R."/>
            <person name="Grass G."/>
        </authorList>
    </citation>
    <scope>NUCLEOTIDE SEQUENCE [LARGE SCALE GENOMIC DNA]</scope>
    <source>
        <strain evidence="3 4">7528</strain>
    </source>
</reference>
<dbReference type="Gene3D" id="1.10.1660.10">
    <property type="match status" value="1"/>
</dbReference>
<dbReference type="RefSeq" id="WP_095260880.1">
    <property type="nucleotide sequence ID" value="NZ_NPBV01000010.1"/>
</dbReference>
<accession>A0A268ABK2</accession>
<evidence type="ECO:0000259" key="2">
    <source>
        <dbReference type="PROSITE" id="PS50937"/>
    </source>
</evidence>
<organism evidence="3 4">
    <name type="scientific">Terribacillus saccharophilus</name>
    <dbReference type="NCBI Taxonomy" id="361277"/>
    <lineage>
        <taxon>Bacteria</taxon>
        <taxon>Bacillati</taxon>
        <taxon>Bacillota</taxon>
        <taxon>Bacilli</taxon>
        <taxon>Bacillales</taxon>
        <taxon>Bacillaceae</taxon>
        <taxon>Terribacillus</taxon>
    </lineage>
</organism>
<dbReference type="GO" id="GO:0003700">
    <property type="term" value="F:DNA-binding transcription factor activity"/>
    <property type="evidence" value="ECO:0007669"/>
    <property type="project" value="InterPro"/>
</dbReference>
<keyword evidence="1" id="KW-0238">DNA-binding</keyword>
<gene>
    <name evidence="3" type="ORF">CHH64_08400</name>
</gene>
<dbReference type="InterPro" id="IPR000551">
    <property type="entry name" value="MerR-type_HTH_dom"/>
</dbReference>
<proteinExistence type="predicted"/>
<protein>
    <recommendedName>
        <fullName evidence="2">HTH merR-type domain-containing protein</fullName>
    </recommendedName>
</protein>
<name>A0A268ABK2_9BACI</name>
<dbReference type="CDD" id="cd01109">
    <property type="entry name" value="HTH_YyaN"/>
    <property type="match status" value="1"/>
</dbReference>
<dbReference type="PRINTS" id="PR00040">
    <property type="entry name" value="HTHMERR"/>
</dbReference>
<dbReference type="SMART" id="SM00422">
    <property type="entry name" value="HTH_MERR"/>
    <property type="match status" value="1"/>
</dbReference>
<dbReference type="PANTHER" id="PTHR30204:SF98">
    <property type="entry name" value="HTH-TYPE TRANSCRIPTIONAL REGULATOR ADHR"/>
    <property type="match status" value="1"/>
</dbReference>
<dbReference type="AlphaFoldDB" id="A0A268ABK2"/>
<feature type="domain" description="HTH merR-type" evidence="2">
    <location>
        <begin position="2"/>
        <end position="70"/>
    </location>
</feature>
<dbReference type="PROSITE" id="PS50937">
    <property type="entry name" value="HTH_MERR_2"/>
    <property type="match status" value="1"/>
</dbReference>
<sequence length="138" mass="16343">MAYRIGELAKLTGITEHTLRFYEKEGLLVPGRTNGNIRSYSEEDRLWADFILHMKGTGMALQDLKRYKELRESEGSNYQELVEILIQHQHHVEAKLAEYQHNLELIKKKIEMYQQYKDGNKTKDLYGTFAERKITEYD</sequence>
<comment type="caution">
    <text evidence="3">The sequence shown here is derived from an EMBL/GenBank/DDBJ whole genome shotgun (WGS) entry which is preliminary data.</text>
</comment>
<evidence type="ECO:0000313" key="4">
    <source>
        <dbReference type="Proteomes" id="UP000216013"/>
    </source>
</evidence>
<dbReference type="PROSITE" id="PS00552">
    <property type="entry name" value="HTH_MERR_1"/>
    <property type="match status" value="1"/>
</dbReference>
<dbReference type="SUPFAM" id="SSF46955">
    <property type="entry name" value="Putative DNA-binding domain"/>
    <property type="match status" value="1"/>
</dbReference>
<dbReference type="InterPro" id="IPR047057">
    <property type="entry name" value="MerR_fam"/>
</dbReference>
<evidence type="ECO:0000256" key="1">
    <source>
        <dbReference type="ARBA" id="ARBA00023125"/>
    </source>
</evidence>
<dbReference type="Proteomes" id="UP000216013">
    <property type="component" value="Unassembled WGS sequence"/>
</dbReference>
<dbReference type="Pfam" id="PF13411">
    <property type="entry name" value="MerR_1"/>
    <property type="match status" value="1"/>
</dbReference>
<dbReference type="PANTHER" id="PTHR30204">
    <property type="entry name" value="REDOX-CYCLING DRUG-SENSING TRANSCRIPTIONAL ACTIVATOR SOXR"/>
    <property type="match status" value="1"/>
</dbReference>
<dbReference type="InterPro" id="IPR009061">
    <property type="entry name" value="DNA-bd_dom_put_sf"/>
</dbReference>